<dbReference type="Gene3D" id="6.10.140.2220">
    <property type="match status" value="1"/>
</dbReference>
<evidence type="ECO:0000256" key="2">
    <source>
        <dbReference type="ARBA" id="ARBA00022771"/>
    </source>
</evidence>
<dbReference type="AlphaFoldDB" id="A0A7C8K9Z6"/>
<comment type="caution">
    <text evidence="5">The sequence shown here is derived from an EMBL/GenBank/DDBJ whole genome shotgun (WGS) entry which is preliminary data.</text>
</comment>
<dbReference type="PROSITE" id="PS50865">
    <property type="entry name" value="ZF_MYND_2"/>
    <property type="match status" value="1"/>
</dbReference>
<name>A0A7C8K9Z6_ORBOL</name>
<sequence length="332" mass="37697">MSHPASSSQGVGAVAHPCGRLNCENKTATQFCGKCKKVWYCGRPCQAEDWGGHKRRCPDLASGILTHEFKRSPRLSERQCDFLTRAWTIDLSVQNLIPGNTSHEWGVPETLTISPPTLGVLLSHQPLEDRFRWSQNSTLCQFLTGNSSGFLEIYPSGYDYDLTHTLYYIPERNPPRTVPTSELTIEGVELVGITQLDKDSMATFLEAVVGPARRSPVASIKSMSTRQIDDFIEPQMNRKNSSYMHSLEPDQMKAKEREEYETLQSMRRRGLRLTSASDLWVAECDMDWPEFFFGKREDIGSTEIDYWKGPKNDTTWADYWNYMATKGANTNA</sequence>
<dbReference type="EMBL" id="SOZJ01000008">
    <property type="protein sequence ID" value="TGJ62960.1"/>
    <property type="molecule type" value="Genomic_DNA"/>
</dbReference>
<protein>
    <recommendedName>
        <fullName evidence="4">MYND-type domain-containing protein</fullName>
    </recommendedName>
</protein>
<feature type="domain" description="MYND-type" evidence="4">
    <location>
        <begin position="15"/>
        <end position="57"/>
    </location>
</feature>
<reference evidence="5 6" key="1">
    <citation type="submission" date="2019-03" db="EMBL/GenBank/DDBJ databases">
        <title>Nematode-trapping fungi genome.</title>
        <authorList>
            <person name="Vidal-Diez De Ulzurrun G."/>
        </authorList>
    </citation>
    <scope>NUCLEOTIDE SEQUENCE [LARGE SCALE GENOMIC DNA]</scope>
    <source>
        <strain evidence="5 6">TWF154</strain>
    </source>
</reference>
<dbReference type="PROSITE" id="PS01360">
    <property type="entry name" value="ZF_MYND_1"/>
    <property type="match status" value="1"/>
</dbReference>
<dbReference type="GO" id="GO:0008270">
    <property type="term" value="F:zinc ion binding"/>
    <property type="evidence" value="ECO:0007669"/>
    <property type="project" value="UniProtKB-KW"/>
</dbReference>
<accession>A0A7C8K9Z6</accession>
<gene>
    <name evidence="5" type="ORF">EYR41_010911</name>
</gene>
<dbReference type="Proteomes" id="UP000297595">
    <property type="component" value="Unassembled WGS sequence"/>
</dbReference>
<proteinExistence type="predicted"/>
<dbReference type="InterPro" id="IPR002893">
    <property type="entry name" value="Znf_MYND"/>
</dbReference>
<evidence type="ECO:0000256" key="3">
    <source>
        <dbReference type="ARBA" id="ARBA00022833"/>
    </source>
</evidence>
<dbReference type="OrthoDB" id="432970at2759"/>
<evidence type="ECO:0000313" key="6">
    <source>
        <dbReference type="Proteomes" id="UP000297595"/>
    </source>
</evidence>
<keyword evidence="2" id="KW-0863">Zinc-finger</keyword>
<dbReference type="Pfam" id="PF01753">
    <property type="entry name" value="zf-MYND"/>
    <property type="match status" value="1"/>
</dbReference>
<dbReference type="SUPFAM" id="SSF144232">
    <property type="entry name" value="HIT/MYND zinc finger-like"/>
    <property type="match status" value="1"/>
</dbReference>
<evidence type="ECO:0000256" key="1">
    <source>
        <dbReference type="ARBA" id="ARBA00022723"/>
    </source>
</evidence>
<evidence type="ECO:0000259" key="4">
    <source>
        <dbReference type="PROSITE" id="PS50865"/>
    </source>
</evidence>
<keyword evidence="3" id="KW-0862">Zinc</keyword>
<evidence type="ECO:0000313" key="5">
    <source>
        <dbReference type="EMBL" id="TGJ62960.1"/>
    </source>
</evidence>
<keyword evidence="1" id="KW-0479">Metal-binding</keyword>
<organism evidence="5 6">
    <name type="scientific">Orbilia oligospora</name>
    <name type="common">Nematode-trapping fungus</name>
    <name type="synonym">Arthrobotrys oligospora</name>
    <dbReference type="NCBI Taxonomy" id="2813651"/>
    <lineage>
        <taxon>Eukaryota</taxon>
        <taxon>Fungi</taxon>
        <taxon>Dikarya</taxon>
        <taxon>Ascomycota</taxon>
        <taxon>Pezizomycotina</taxon>
        <taxon>Orbiliomycetes</taxon>
        <taxon>Orbiliales</taxon>
        <taxon>Orbiliaceae</taxon>
        <taxon>Orbilia</taxon>
    </lineage>
</organism>